<dbReference type="RefSeq" id="WP_041156641.1">
    <property type="nucleotide sequence ID" value="NZ_CBCRVP010000026.1"/>
</dbReference>
<dbReference type="AlphaFoldDB" id="A0A0C3E5S7"/>
<proteinExistence type="predicted"/>
<accession>A0A0C3E5S7</accession>
<dbReference type="Proteomes" id="UP000031977">
    <property type="component" value="Unassembled WGS sequence"/>
</dbReference>
<dbReference type="STRING" id="50718.SU60_17375"/>
<gene>
    <name evidence="1" type="ORF">SU60_17375</name>
</gene>
<keyword evidence="2" id="KW-1185">Reference proteome</keyword>
<evidence type="ECO:0000313" key="2">
    <source>
        <dbReference type="Proteomes" id="UP000031977"/>
    </source>
</evidence>
<organism evidence="1 2">
    <name type="scientific">Vibrio mytili</name>
    <dbReference type="NCBI Taxonomy" id="50718"/>
    <lineage>
        <taxon>Bacteria</taxon>
        <taxon>Pseudomonadati</taxon>
        <taxon>Pseudomonadota</taxon>
        <taxon>Gammaproteobacteria</taxon>
        <taxon>Vibrionales</taxon>
        <taxon>Vibrionaceae</taxon>
        <taxon>Vibrio</taxon>
    </lineage>
</organism>
<comment type="caution">
    <text evidence="1">The sequence shown here is derived from an EMBL/GenBank/DDBJ whole genome shotgun (WGS) entry which is preliminary data.</text>
</comment>
<dbReference type="EMBL" id="JXOK01000068">
    <property type="protein sequence ID" value="KIN09733.1"/>
    <property type="molecule type" value="Genomic_DNA"/>
</dbReference>
<sequence length="222" mass="24832">MANKKFNFYASVNNNIARIVKTWTECEKIIANPGGKKKGAYTYKQAEEYLQELVSERDARLAHSKPKRNRYSNSRPKEDLSFLSTFTARPTKKTITCKLGVGGKGSTVSVVGGDTQVFEVKKPTVSAMRYQLCMHTLHIAKSLLDQEVSSIEIIGMDAATIKTLTEWAPKWKQQNWVKPNGQPRPNAELVCEMLALYEQIKSKVSFGEGIAQKAPVDDDAPF</sequence>
<protein>
    <submittedName>
        <fullName evidence="1">Uncharacterized protein</fullName>
    </submittedName>
</protein>
<reference evidence="1 2" key="1">
    <citation type="submission" date="2015-01" db="EMBL/GenBank/DDBJ databases">
        <title>Draft genome of Vibrio mytili type strain CAIM 528.</title>
        <authorList>
            <person name="Gonzalez-Castillo A."/>
            <person name="Gomez-Gil B."/>
            <person name="Enciso-Ibarra J."/>
        </authorList>
    </citation>
    <scope>NUCLEOTIDE SEQUENCE [LARGE SCALE GENOMIC DNA]</scope>
    <source>
        <strain evidence="1 2">CAIM 528</strain>
    </source>
</reference>
<dbReference type="SUPFAM" id="SSF53098">
    <property type="entry name" value="Ribonuclease H-like"/>
    <property type="match status" value="1"/>
</dbReference>
<dbReference type="OrthoDB" id="7845843at2"/>
<evidence type="ECO:0000313" key="1">
    <source>
        <dbReference type="EMBL" id="KIN09733.1"/>
    </source>
</evidence>
<dbReference type="InterPro" id="IPR012337">
    <property type="entry name" value="RNaseH-like_sf"/>
</dbReference>
<dbReference type="InterPro" id="IPR036397">
    <property type="entry name" value="RNaseH_sf"/>
</dbReference>
<dbReference type="GO" id="GO:0003676">
    <property type="term" value="F:nucleic acid binding"/>
    <property type="evidence" value="ECO:0007669"/>
    <property type="project" value="InterPro"/>
</dbReference>
<dbReference type="Gene3D" id="3.30.420.10">
    <property type="entry name" value="Ribonuclease H-like superfamily/Ribonuclease H"/>
    <property type="match status" value="1"/>
</dbReference>
<name>A0A0C3E5S7_9VIBR</name>